<comment type="catalytic activity">
    <reaction evidence="6 8">
        <text>dCMP + ATP = dCDP + ADP</text>
        <dbReference type="Rhea" id="RHEA:25094"/>
        <dbReference type="ChEBI" id="CHEBI:30616"/>
        <dbReference type="ChEBI" id="CHEBI:57566"/>
        <dbReference type="ChEBI" id="CHEBI:58593"/>
        <dbReference type="ChEBI" id="CHEBI:456216"/>
        <dbReference type="EC" id="2.7.4.25"/>
    </reaction>
</comment>
<evidence type="ECO:0000259" key="9">
    <source>
        <dbReference type="Pfam" id="PF02224"/>
    </source>
</evidence>
<dbReference type="HAMAP" id="MF_00238">
    <property type="entry name" value="Cytidyl_kinase_type1"/>
    <property type="match status" value="1"/>
</dbReference>
<evidence type="ECO:0000313" key="10">
    <source>
        <dbReference type="EMBL" id="MEV8465746.1"/>
    </source>
</evidence>
<dbReference type="EC" id="2.7.4.25" evidence="8"/>
<proteinExistence type="inferred from homology"/>
<dbReference type="InterPro" id="IPR027417">
    <property type="entry name" value="P-loop_NTPase"/>
</dbReference>
<comment type="similarity">
    <text evidence="1 8">Belongs to the cytidylate kinase family. Type 1 subfamily.</text>
</comment>
<feature type="domain" description="Cytidylate kinase" evidence="9">
    <location>
        <begin position="66"/>
        <end position="199"/>
    </location>
</feature>
<keyword evidence="4 8" id="KW-0418">Kinase</keyword>
<keyword evidence="2 8" id="KW-0808">Transferase</keyword>
<feature type="domain" description="Cytidylate kinase" evidence="9">
    <location>
        <begin position="7"/>
        <end position="46"/>
    </location>
</feature>
<keyword evidence="8" id="KW-0963">Cytoplasm</keyword>
<evidence type="ECO:0000256" key="4">
    <source>
        <dbReference type="ARBA" id="ARBA00022777"/>
    </source>
</evidence>
<evidence type="ECO:0000256" key="6">
    <source>
        <dbReference type="ARBA" id="ARBA00047615"/>
    </source>
</evidence>
<comment type="caution">
    <text evidence="10">The sequence shown here is derived from an EMBL/GenBank/DDBJ whole genome shotgun (WGS) entry which is preliminary data.</text>
</comment>
<keyword evidence="11" id="KW-1185">Reference proteome</keyword>
<comment type="catalytic activity">
    <reaction evidence="7 8">
        <text>CMP + ATP = CDP + ADP</text>
        <dbReference type="Rhea" id="RHEA:11600"/>
        <dbReference type="ChEBI" id="CHEBI:30616"/>
        <dbReference type="ChEBI" id="CHEBI:58069"/>
        <dbReference type="ChEBI" id="CHEBI:60377"/>
        <dbReference type="ChEBI" id="CHEBI:456216"/>
        <dbReference type="EC" id="2.7.4.25"/>
    </reaction>
</comment>
<dbReference type="SUPFAM" id="SSF52540">
    <property type="entry name" value="P-loop containing nucleoside triphosphate hydrolases"/>
    <property type="match status" value="1"/>
</dbReference>
<dbReference type="InterPro" id="IPR003136">
    <property type="entry name" value="Cytidylate_kin"/>
</dbReference>
<gene>
    <name evidence="8" type="primary">cmk</name>
    <name evidence="10" type="ORF">AB0T83_02985</name>
</gene>
<evidence type="ECO:0000256" key="8">
    <source>
        <dbReference type="HAMAP-Rule" id="MF_00238"/>
    </source>
</evidence>
<evidence type="ECO:0000256" key="1">
    <source>
        <dbReference type="ARBA" id="ARBA00009427"/>
    </source>
</evidence>
<dbReference type="EMBL" id="JBFBVU010000002">
    <property type="protein sequence ID" value="MEV8465746.1"/>
    <property type="molecule type" value="Genomic_DNA"/>
</dbReference>
<name>A0ABV3L2K8_9RHOB</name>
<accession>A0ABV3L2K8</accession>
<sequence>MEKAFTVAIDGPAASGKGTIARAVAAHFGFAYLDTGLLYRATGAKVAEGMTPVAASESLSPQDLQRDDLRSGAAGTAASKVAAIPEVRAALVAFQQGFARRPGGAVLDGRDIGTVICPAAEVKLYVTASDETRAQRRFAELSPSDPDLTLAQVLQDLRDRDARDSARATAPLKPAGDALVLDTSHLSIDEAVAQAVAAVEVGMS</sequence>
<protein>
    <recommendedName>
        <fullName evidence="8">Cytidylate kinase</fullName>
        <shortName evidence="8">CK</shortName>
        <ecNumber evidence="8">2.7.4.25</ecNumber>
    </recommendedName>
    <alternativeName>
        <fullName evidence="8">Cytidine monophosphate kinase</fullName>
        <shortName evidence="8">CMP kinase</shortName>
    </alternativeName>
</protein>
<evidence type="ECO:0000256" key="7">
    <source>
        <dbReference type="ARBA" id="ARBA00048478"/>
    </source>
</evidence>
<dbReference type="Gene3D" id="3.40.50.300">
    <property type="entry name" value="P-loop containing nucleotide triphosphate hydrolases"/>
    <property type="match status" value="1"/>
</dbReference>
<keyword evidence="3 8" id="KW-0547">Nucleotide-binding</keyword>
<dbReference type="Pfam" id="PF02224">
    <property type="entry name" value="Cytidylate_kin"/>
    <property type="match status" value="2"/>
</dbReference>
<evidence type="ECO:0000256" key="3">
    <source>
        <dbReference type="ARBA" id="ARBA00022741"/>
    </source>
</evidence>
<dbReference type="Proteomes" id="UP001553161">
    <property type="component" value="Unassembled WGS sequence"/>
</dbReference>
<evidence type="ECO:0000313" key="11">
    <source>
        <dbReference type="Proteomes" id="UP001553161"/>
    </source>
</evidence>
<reference evidence="10 11" key="1">
    <citation type="submission" date="2024-07" db="EMBL/GenBank/DDBJ databases">
        <authorList>
            <person name="Kang M."/>
        </authorList>
    </citation>
    <scope>NUCLEOTIDE SEQUENCE [LARGE SCALE GENOMIC DNA]</scope>
    <source>
        <strain evidence="10 11">DFM31</strain>
    </source>
</reference>
<evidence type="ECO:0000256" key="2">
    <source>
        <dbReference type="ARBA" id="ARBA00022679"/>
    </source>
</evidence>
<organism evidence="10 11">
    <name type="scientific">Meridianimarinicoccus marinus</name>
    <dbReference type="NCBI Taxonomy" id="3231483"/>
    <lineage>
        <taxon>Bacteria</taxon>
        <taxon>Pseudomonadati</taxon>
        <taxon>Pseudomonadota</taxon>
        <taxon>Alphaproteobacteria</taxon>
        <taxon>Rhodobacterales</taxon>
        <taxon>Paracoccaceae</taxon>
        <taxon>Meridianimarinicoccus</taxon>
    </lineage>
</organism>
<dbReference type="RefSeq" id="WP_366191409.1">
    <property type="nucleotide sequence ID" value="NZ_JBFBVU010000002.1"/>
</dbReference>
<dbReference type="GO" id="GO:0016301">
    <property type="term" value="F:kinase activity"/>
    <property type="evidence" value="ECO:0007669"/>
    <property type="project" value="UniProtKB-KW"/>
</dbReference>
<dbReference type="CDD" id="cd02020">
    <property type="entry name" value="CMPK"/>
    <property type="match status" value="1"/>
</dbReference>
<feature type="binding site" evidence="8">
    <location>
        <begin position="11"/>
        <end position="19"/>
    </location>
    <ligand>
        <name>ATP</name>
        <dbReference type="ChEBI" id="CHEBI:30616"/>
    </ligand>
</feature>
<dbReference type="InterPro" id="IPR011994">
    <property type="entry name" value="Cytidylate_kinase_dom"/>
</dbReference>
<comment type="subcellular location">
    <subcellularLocation>
        <location evidence="8">Cytoplasm</location>
    </subcellularLocation>
</comment>
<evidence type="ECO:0000256" key="5">
    <source>
        <dbReference type="ARBA" id="ARBA00022840"/>
    </source>
</evidence>
<keyword evidence="5 8" id="KW-0067">ATP-binding</keyword>